<protein>
    <submittedName>
        <fullName evidence="2">Uncharacterized protein</fullName>
    </submittedName>
</protein>
<sequence length="124" mass="13211">MTADRGRDGGQAPRDPEVTVPWGTRDVYDTEPPFGVDEDSPMDEGSEETAVPEGRRGERRAGVPSGPSGKMGRHGFGPVEPSRQPEAGPGAPPDPAPSGRTFPEAAEVDERTQDAFRSRGRRTA</sequence>
<dbReference type="STRING" id="307121.GA0070620_2367"/>
<evidence type="ECO:0000313" key="2">
    <source>
        <dbReference type="EMBL" id="SBV26870.1"/>
    </source>
</evidence>
<dbReference type="OrthoDB" id="3401056at2"/>
<dbReference type="RefSeq" id="WP_091589992.1">
    <property type="nucleotide sequence ID" value="NZ_JBHRWG010000003.1"/>
</dbReference>
<reference evidence="3" key="1">
    <citation type="submission" date="2016-06" db="EMBL/GenBank/DDBJ databases">
        <authorList>
            <person name="Varghese N."/>
        </authorList>
    </citation>
    <scope>NUCLEOTIDE SEQUENCE [LARGE SCALE GENOMIC DNA]</scope>
    <source>
        <strain evidence="3">DSM 45344</strain>
    </source>
</reference>
<accession>A0A1C3N2R5</accession>
<evidence type="ECO:0000256" key="1">
    <source>
        <dbReference type="SAM" id="MobiDB-lite"/>
    </source>
</evidence>
<dbReference type="AlphaFoldDB" id="A0A1C3N2R5"/>
<proteinExistence type="predicted"/>
<organism evidence="2 3">
    <name type="scientific">Micromonospora krabiensis</name>
    <dbReference type="NCBI Taxonomy" id="307121"/>
    <lineage>
        <taxon>Bacteria</taxon>
        <taxon>Bacillati</taxon>
        <taxon>Actinomycetota</taxon>
        <taxon>Actinomycetes</taxon>
        <taxon>Micromonosporales</taxon>
        <taxon>Micromonosporaceae</taxon>
        <taxon>Micromonospora</taxon>
    </lineage>
</organism>
<evidence type="ECO:0000313" key="3">
    <source>
        <dbReference type="Proteomes" id="UP000199393"/>
    </source>
</evidence>
<feature type="compositionally biased region" description="Acidic residues" evidence="1">
    <location>
        <begin position="36"/>
        <end position="47"/>
    </location>
</feature>
<name>A0A1C3N2R5_9ACTN</name>
<feature type="compositionally biased region" description="Basic and acidic residues" evidence="1">
    <location>
        <begin position="108"/>
        <end position="117"/>
    </location>
</feature>
<gene>
    <name evidence="2" type="ORF">GA0070620_2367</name>
</gene>
<dbReference type="EMBL" id="LT598496">
    <property type="protein sequence ID" value="SBV26870.1"/>
    <property type="molecule type" value="Genomic_DNA"/>
</dbReference>
<feature type="region of interest" description="Disordered" evidence="1">
    <location>
        <begin position="1"/>
        <end position="124"/>
    </location>
</feature>
<dbReference type="PATRIC" id="fig|307121.4.peg.2428"/>
<keyword evidence="3" id="KW-1185">Reference proteome</keyword>
<dbReference type="Proteomes" id="UP000199393">
    <property type="component" value="Chromosome I"/>
</dbReference>